<keyword evidence="6" id="KW-1185">Reference proteome</keyword>
<dbReference type="AlphaFoldDB" id="A0A8T0FIK8"/>
<dbReference type="PROSITE" id="PS50089">
    <property type="entry name" value="ZF_RING_2"/>
    <property type="match status" value="1"/>
</dbReference>
<protein>
    <submittedName>
        <fullName evidence="5">E3 ubiquitin-protein ligase MPSR1 like protein</fullName>
    </submittedName>
</protein>
<dbReference type="Gene3D" id="3.30.40.10">
    <property type="entry name" value="Zinc/RING finger domain, C3HC4 (zinc finger)"/>
    <property type="match status" value="1"/>
</dbReference>
<dbReference type="Proteomes" id="UP000807504">
    <property type="component" value="Unassembled WGS sequence"/>
</dbReference>
<dbReference type="InterPro" id="IPR013083">
    <property type="entry name" value="Znf_RING/FYVE/PHD"/>
</dbReference>
<accession>A0A8T0FIK8</accession>
<evidence type="ECO:0000313" key="6">
    <source>
        <dbReference type="Proteomes" id="UP000807504"/>
    </source>
</evidence>
<dbReference type="PANTHER" id="PTHR22765:SF434">
    <property type="entry name" value="GB|AAD18119.1-RELATED"/>
    <property type="match status" value="1"/>
</dbReference>
<dbReference type="GO" id="GO:0006511">
    <property type="term" value="P:ubiquitin-dependent protein catabolic process"/>
    <property type="evidence" value="ECO:0007669"/>
    <property type="project" value="TreeGrafter"/>
</dbReference>
<evidence type="ECO:0000259" key="4">
    <source>
        <dbReference type="PROSITE" id="PS50089"/>
    </source>
</evidence>
<keyword evidence="1 3" id="KW-0863">Zinc-finger</keyword>
<proteinExistence type="predicted"/>
<sequence>MVPQRPRAAPYVPQAFPIQNQPNDEIFCSICLDTTTDLRNRQLFCGHKFHSRCINDWLRFRYSCPVCRLPADEITSRYLNRFREFAENLNHWFLQRAYRGSNVRR</sequence>
<dbReference type="EMBL" id="JABXBU010000012">
    <property type="protein sequence ID" value="KAF8789180.1"/>
    <property type="molecule type" value="Genomic_DNA"/>
</dbReference>
<evidence type="ECO:0000313" key="5">
    <source>
        <dbReference type="EMBL" id="KAF8789180.1"/>
    </source>
</evidence>
<dbReference type="GO" id="GO:0008270">
    <property type="term" value="F:zinc ion binding"/>
    <property type="evidence" value="ECO:0007669"/>
    <property type="project" value="UniProtKB-KW"/>
</dbReference>
<name>A0A8T0FIK8_ARGBR</name>
<comment type="caution">
    <text evidence="5">The sequence shown here is derived from an EMBL/GenBank/DDBJ whole genome shotgun (WGS) entry which is preliminary data.</text>
</comment>
<dbReference type="SUPFAM" id="SSF57850">
    <property type="entry name" value="RING/U-box"/>
    <property type="match status" value="1"/>
</dbReference>
<dbReference type="InterPro" id="IPR051826">
    <property type="entry name" value="E3_ubiquitin-ligase_domain"/>
</dbReference>
<organism evidence="5 6">
    <name type="scientific">Argiope bruennichi</name>
    <name type="common">Wasp spider</name>
    <name type="synonym">Aranea bruennichi</name>
    <dbReference type="NCBI Taxonomy" id="94029"/>
    <lineage>
        <taxon>Eukaryota</taxon>
        <taxon>Metazoa</taxon>
        <taxon>Ecdysozoa</taxon>
        <taxon>Arthropoda</taxon>
        <taxon>Chelicerata</taxon>
        <taxon>Arachnida</taxon>
        <taxon>Araneae</taxon>
        <taxon>Araneomorphae</taxon>
        <taxon>Entelegynae</taxon>
        <taxon>Araneoidea</taxon>
        <taxon>Araneidae</taxon>
        <taxon>Argiope</taxon>
    </lineage>
</organism>
<dbReference type="SMART" id="SM00184">
    <property type="entry name" value="RING"/>
    <property type="match status" value="1"/>
</dbReference>
<reference evidence="5" key="1">
    <citation type="journal article" date="2020" name="bioRxiv">
        <title>Chromosome-level reference genome of the European wasp spider Argiope bruennichi: a resource for studies on range expansion and evolutionary adaptation.</title>
        <authorList>
            <person name="Sheffer M.M."/>
            <person name="Hoppe A."/>
            <person name="Krehenwinkel H."/>
            <person name="Uhl G."/>
            <person name="Kuss A.W."/>
            <person name="Jensen L."/>
            <person name="Jensen C."/>
            <person name="Gillespie R.G."/>
            <person name="Hoff K.J."/>
            <person name="Prost S."/>
        </authorList>
    </citation>
    <scope>NUCLEOTIDE SEQUENCE</scope>
</reference>
<dbReference type="GO" id="GO:0061630">
    <property type="term" value="F:ubiquitin protein ligase activity"/>
    <property type="evidence" value="ECO:0007669"/>
    <property type="project" value="TreeGrafter"/>
</dbReference>
<reference evidence="5" key="2">
    <citation type="submission" date="2020-06" db="EMBL/GenBank/DDBJ databases">
        <authorList>
            <person name="Sheffer M."/>
        </authorList>
    </citation>
    <scope>NUCLEOTIDE SEQUENCE</scope>
</reference>
<feature type="domain" description="RING-type" evidence="4">
    <location>
        <begin position="28"/>
        <end position="68"/>
    </location>
</feature>
<evidence type="ECO:0000256" key="1">
    <source>
        <dbReference type="ARBA" id="ARBA00022771"/>
    </source>
</evidence>
<evidence type="ECO:0000256" key="3">
    <source>
        <dbReference type="PROSITE-ProRule" id="PRU00175"/>
    </source>
</evidence>
<dbReference type="InterPro" id="IPR001841">
    <property type="entry name" value="Znf_RING"/>
</dbReference>
<keyword evidence="1 3" id="KW-0479">Metal-binding</keyword>
<gene>
    <name evidence="5" type="ORF">HNY73_007142</name>
</gene>
<dbReference type="PANTHER" id="PTHR22765">
    <property type="entry name" value="RING FINGER AND PROTEASE ASSOCIATED DOMAIN-CONTAINING"/>
    <property type="match status" value="1"/>
</dbReference>
<dbReference type="Pfam" id="PF13639">
    <property type="entry name" value="zf-RING_2"/>
    <property type="match status" value="1"/>
</dbReference>
<keyword evidence="2" id="KW-0862">Zinc</keyword>
<evidence type="ECO:0000256" key="2">
    <source>
        <dbReference type="ARBA" id="ARBA00022833"/>
    </source>
</evidence>